<organism evidence="1 2">
    <name type="scientific">Pneumocystis oryctolagi</name>
    <dbReference type="NCBI Taxonomy" id="42067"/>
    <lineage>
        <taxon>Eukaryota</taxon>
        <taxon>Fungi</taxon>
        <taxon>Dikarya</taxon>
        <taxon>Ascomycota</taxon>
        <taxon>Taphrinomycotina</taxon>
        <taxon>Pneumocystomycetes</taxon>
        <taxon>Pneumocystaceae</taxon>
        <taxon>Pneumocystis</taxon>
    </lineage>
</organism>
<protein>
    <submittedName>
        <fullName evidence="1">Uncharacterized protein</fullName>
    </submittedName>
</protein>
<proteinExistence type="predicted"/>
<accession>A0ACB7CCG9</accession>
<evidence type="ECO:0000313" key="1">
    <source>
        <dbReference type="EMBL" id="KAG4304544.1"/>
    </source>
</evidence>
<dbReference type="Proteomes" id="UP000768646">
    <property type="component" value="Unassembled WGS sequence"/>
</dbReference>
<evidence type="ECO:0000313" key="2">
    <source>
        <dbReference type="Proteomes" id="UP000768646"/>
    </source>
</evidence>
<dbReference type="EMBL" id="JABTEG010000007">
    <property type="protein sequence ID" value="KAG4304544.1"/>
    <property type="molecule type" value="Genomic_DNA"/>
</dbReference>
<keyword evidence="2" id="KW-1185">Reference proteome</keyword>
<name>A0ACB7CCG9_9ASCO</name>
<gene>
    <name evidence="1" type="ORF">PORY_001937</name>
</gene>
<reference evidence="1 2" key="1">
    <citation type="journal article" date="2021" name="Commun. Biol.">
        <title>Genomic insights into the host specific adaptation of the Pneumocystis genus.</title>
        <authorList>
            <person name="Cisse O.H."/>
            <person name="Ma L."/>
            <person name="Dekker J.P."/>
            <person name="Khil P.P."/>
            <person name="Youn J.-H."/>
            <person name="Brenchley J.M."/>
            <person name="Blair R."/>
            <person name="Pahar B."/>
            <person name="Chabe M."/>
            <person name="Van Rompay K.K.A."/>
            <person name="Keesler R."/>
            <person name="Sukura A."/>
            <person name="Hirsch V."/>
            <person name="Kutty G."/>
            <person name="Liu Y."/>
            <person name="Peng L."/>
            <person name="Chen J."/>
            <person name="Song J."/>
            <person name="Weissenbacher-Lang C."/>
            <person name="Xu J."/>
            <person name="Upham N.S."/>
            <person name="Stajich J.E."/>
            <person name="Cuomo C.A."/>
            <person name="Cushion M.T."/>
            <person name="Kovacs J.A."/>
        </authorList>
    </citation>
    <scope>NUCLEOTIDE SEQUENCE [LARGE SCALE GENOMIC DNA]</scope>
    <source>
        <strain evidence="1 2">RABM</strain>
    </source>
</reference>
<sequence length="314" mass="35210">MSAKLLQSKSDYQNFLSEFDTFLFDCDGVLWNGTKLLPNVSQTLSFIRSKGGIVLTLENVNYKIGKKIAFVTNNSSKPREEYQKKFMNLGLKVELNEIFNSSYSAALYLKNVVKFPTEKKVYVLGEEGIEKELDRQGIKYVGGTDPIDRRDITPKDFEDLELDPSVGAVLCGLDLHINYLKYSKALKYLQNKNTLFLVTNSDSTYPTSEGLFPGAGSCSAPLLFASERKAVFLGKPNIEMLQAIESAFKFNKSKTCFIGDRIDTDILFAKKSGIKSCLVLTGISKEEDIFKNTSNVVPDYYIKMLGDLFDANEL</sequence>
<comment type="caution">
    <text evidence="1">The sequence shown here is derived from an EMBL/GenBank/DDBJ whole genome shotgun (WGS) entry which is preliminary data.</text>
</comment>